<evidence type="ECO:0000259" key="7">
    <source>
        <dbReference type="PROSITE" id="PS51085"/>
    </source>
</evidence>
<feature type="domain" description="2Fe-2S ferredoxin-type" evidence="7">
    <location>
        <begin position="1"/>
        <end position="77"/>
    </location>
</feature>
<organism evidence="8 9">
    <name type="scientific">Pseudonocardia bannensis</name>
    <dbReference type="NCBI Taxonomy" id="630973"/>
    <lineage>
        <taxon>Bacteria</taxon>
        <taxon>Bacillati</taxon>
        <taxon>Actinomycetota</taxon>
        <taxon>Actinomycetes</taxon>
        <taxon>Pseudonocardiales</taxon>
        <taxon>Pseudonocardiaceae</taxon>
        <taxon>Pseudonocardia</taxon>
    </lineage>
</organism>
<dbReference type="FunFam" id="3.10.20.30:FF:000020">
    <property type="entry name" value="Xanthine dehydrogenase iron-sulfur subunit"/>
    <property type="match status" value="1"/>
</dbReference>
<evidence type="ECO:0000256" key="2">
    <source>
        <dbReference type="ARBA" id="ARBA00022723"/>
    </source>
</evidence>
<dbReference type="GO" id="GO:0046872">
    <property type="term" value="F:metal ion binding"/>
    <property type="evidence" value="ECO:0007669"/>
    <property type="project" value="UniProtKB-KW"/>
</dbReference>
<proteinExistence type="predicted"/>
<evidence type="ECO:0000313" key="9">
    <source>
        <dbReference type="Proteomes" id="UP000586918"/>
    </source>
</evidence>
<dbReference type="PROSITE" id="PS00197">
    <property type="entry name" value="2FE2S_FER_1"/>
    <property type="match status" value="1"/>
</dbReference>
<dbReference type="InterPro" id="IPR012675">
    <property type="entry name" value="Beta-grasp_dom_sf"/>
</dbReference>
<dbReference type="Pfam" id="PF01799">
    <property type="entry name" value="Fer2_2"/>
    <property type="match status" value="1"/>
</dbReference>
<dbReference type="Gene3D" id="3.10.20.30">
    <property type="match status" value="1"/>
</dbReference>
<sequence length="155" mass="16260">MEMTFTVNGTQAKVEIDPAETLLGVLRERLRLTGTKEGCNEGECGACTVLVDGLPVDSCIYSAAATGGRRVETVEGLTLDELGRDLQAAFVAAGGVQCGFCTPGFIATLVSVLRENEAPSEDDLRTALAGNICRCTGYSQILDAVAATVSRRNGR</sequence>
<dbReference type="PANTHER" id="PTHR44379:SF8">
    <property type="entry name" value="XANTHINE DEHYDROGENASE IRON-SULFUR-BINDING SUBUNIT XDHC-RELATED"/>
    <property type="match status" value="1"/>
</dbReference>
<dbReference type="PANTHER" id="PTHR44379">
    <property type="entry name" value="OXIDOREDUCTASE WITH IRON-SULFUR SUBUNIT"/>
    <property type="match status" value="1"/>
</dbReference>
<accession>A0A848DI49</accession>
<evidence type="ECO:0000313" key="8">
    <source>
        <dbReference type="EMBL" id="NMH92229.1"/>
    </source>
</evidence>
<dbReference type="EMBL" id="JAAXKZ010000034">
    <property type="protein sequence ID" value="NMH92229.1"/>
    <property type="molecule type" value="Genomic_DNA"/>
</dbReference>
<dbReference type="Gene3D" id="1.10.150.120">
    <property type="entry name" value="[2Fe-2S]-binding domain"/>
    <property type="match status" value="1"/>
</dbReference>
<dbReference type="SUPFAM" id="SSF47741">
    <property type="entry name" value="CO dehydrogenase ISP C-domain like"/>
    <property type="match status" value="1"/>
</dbReference>
<dbReference type="Pfam" id="PF00111">
    <property type="entry name" value="Fer2"/>
    <property type="match status" value="1"/>
</dbReference>
<dbReference type="InterPro" id="IPR051452">
    <property type="entry name" value="Diverse_Oxidoreductases"/>
</dbReference>
<evidence type="ECO:0000256" key="5">
    <source>
        <dbReference type="ARBA" id="ARBA00023014"/>
    </source>
</evidence>
<dbReference type="InterPro" id="IPR002888">
    <property type="entry name" value="2Fe-2S-bd"/>
</dbReference>
<name>A0A848DI49_9PSEU</name>
<dbReference type="InterPro" id="IPR036884">
    <property type="entry name" value="2Fe-2S-bd_dom_sf"/>
</dbReference>
<gene>
    <name evidence="8" type="ORF">HF519_11735</name>
</gene>
<dbReference type="GO" id="GO:0016491">
    <property type="term" value="F:oxidoreductase activity"/>
    <property type="evidence" value="ECO:0007669"/>
    <property type="project" value="UniProtKB-KW"/>
</dbReference>
<evidence type="ECO:0000256" key="3">
    <source>
        <dbReference type="ARBA" id="ARBA00023002"/>
    </source>
</evidence>
<comment type="caution">
    <text evidence="8">The sequence shown here is derived from an EMBL/GenBank/DDBJ whole genome shotgun (WGS) entry which is preliminary data.</text>
</comment>
<dbReference type="SUPFAM" id="SSF54292">
    <property type="entry name" value="2Fe-2S ferredoxin-like"/>
    <property type="match status" value="1"/>
</dbReference>
<keyword evidence="4" id="KW-0408">Iron</keyword>
<keyword evidence="9" id="KW-1185">Reference proteome</keyword>
<protein>
    <submittedName>
        <fullName evidence="8">(2Fe-2S)-binding protein</fullName>
    </submittedName>
</protein>
<dbReference type="InterPro" id="IPR006058">
    <property type="entry name" value="2Fe2S_fd_BS"/>
</dbReference>
<dbReference type="AlphaFoldDB" id="A0A848DI49"/>
<dbReference type="PROSITE" id="PS51085">
    <property type="entry name" value="2FE2S_FER_2"/>
    <property type="match status" value="1"/>
</dbReference>
<keyword evidence="2" id="KW-0479">Metal-binding</keyword>
<keyword evidence="3" id="KW-0560">Oxidoreductase</keyword>
<dbReference type="InterPro" id="IPR036010">
    <property type="entry name" value="2Fe-2S_ferredoxin-like_sf"/>
</dbReference>
<comment type="pathway">
    <text evidence="6">Alkaloid degradation; nicotine degradation.</text>
</comment>
<evidence type="ECO:0000256" key="6">
    <source>
        <dbReference type="ARBA" id="ARBA00060707"/>
    </source>
</evidence>
<keyword evidence="5" id="KW-0411">Iron-sulfur</keyword>
<dbReference type="Proteomes" id="UP000586918">
    <property type="component" value="Unassembled WGS sequence"/>
</dbReference>
<dbReference type="CDD" id="cd00207">
    <property type="entry name" value="fer2"/>
    <property type="match status" value="1"/>
</dbReference>
<evidence type="ECO:0000256" key="1">
    <source>
        <dbReference type="ARBA" id="ARBA00022714"/>
    </source>
</evidence>
<dbReference type="GO" id="GO:0051537">
    <property type="term" value="F:2 iron, 2 sulfur cluster binding"/>
    <property type="evidence" value="ECO:0007669"/>
    <property type="project" value="UniProtKB-KW"/>
</dbReference>
<evidence type="ECO:0000256" key="4">
    <source>
        <dbReference type="ARBA" id="ARBA00023004"/>
    </source>
</evidence>
<dbReference type="InterPro" id="IPR001041">
    <property type="entry name" value="2Fe-2S_ferredoxin-type"/>
</dbReference>
<reference evidence="8 9" key="1">
    <citation type="submission" date="2020-04" db="EMBL/GenBank/DDBJ databases">
        <authorList>
            <person name="Klaysubun C."/>
            <person name="Duangmal K."/>
            <person name="Lipun K."/>
        </authorList>
    </citation>
    <scope>NUCLEOTIDE SEQUENCE [LARGE SCALE GENOMIC DNA]</scope>
    <source>
        <strain evidence="8 9">DSM 45300</strain>
    </source>
</reference>
<dbReference type="RefSeq" id="WP_169412946.1">
    <property type="nucleotide sequence ID" value="NZ_JAAXKZ010000034.1"/>
</dbReference>
<keyword evidence="1" id="KW-0001">2Fe-2S</keyword>